<keyword evidence="4" id="KW-0808">Transferase</keyword>
<organism evidence="4 5">
    <name type="scientific">Teratosphaeria nubilosa</name>
    <dbReference type="NCBI Taxonomy" id="161662"/>
    <lineage>
        <taxon>Eukaryota</taxon>
        <taxon>Fungi</taxon>
        <taxon>Dikarya</taxon>
        <taxon>Ascomycota</taxon>
        <taxon>Pezizomycotina</taxon>
        <taxon>Dothideomycetes</taxon>
        <taxon>Dothideomycetidae</taxon>
        <taxon>Mycosphaerellales</taxon>
        <taxon>Teratosphaeriaceae</taxon>
        <taxon>Teratosphaeria</taxon>
    </lineage>
</organism>
<proteinExistence type="inferred from homology"/>
<evidence type="ECO:0000256" key="1">
    <source>
        <dbReference type="ARBA" id="ARBA00007441"/>
    </source>
</evidence>
<reference evidence="4" key="1">
    <citation type="journal article" date="2020" name="Stud. Mycol.">
        <title>101 Dothideomycetes genomes: a test case for predicting lifestyles and emergence of pathogens.</title>
        <authorList>
            <person name="Haridas S."/>
            <person name="Albert R."/>
            <person name="Binder M."/>
            <person name="Bloem J."/>
            <person name="Labutti K."/>
            <person name="Salamov A."/>
            <person name="Andreopoulos B."/>
            <person name="Baker S."/>
            <person name="Barry K."/>
            <person name="Bills G."/>
            <person name="Bluhm B."/>
            <person name="Cannon C."/>
            <person name="Castanera R."/>
            <person name="Culley D."/>
            <person name="Daum C."/>
            <person name="Ezra D."/>
            <person name="Gonzalez J."/>
            <person name="Henrissat B."/>
            <person name="Kuo A."/>
            <person name="Liang C."/>
            <person name="Lipzen A."/>
            <person name="Lutzoni F."/>
            <person name="Magnuson J."/>
            <person name="Mondo S."/>
            <person name="Nolan M."/>
            <person name="Ohm R."/>
            <person name="Pangilinan J."/>
            <person name="Park H.-J."/>
            <person name="Ramirez L."/>
            <person name="Alfaro M."/>
            <person name="Sun H."/>
            <person name="Tritt A."/>
            <person name="Yoshinaga Y."/>
            <person name="Zwiers L.-H."/>
            <person name="Turgeon B."/>
            <person name="Goodwin S."/>
            <person name="Spatafora J."/>
            <person name="Crous P."/>
            <person name="Grigoriev I."/>
        </authorList>
    </citation>
    <scope>NUCLEOTIDE SEQUENCE</scope>
    <source>
        <strain evidence="4">CBS 116005</strain>
    </source>
</reference>
<dbReference type="InterPro" id="IPR004838">
    <property type="entry name" value="NHTrfase_class1_PyrdxlP-BS"/>
</dbReference>
<dbReference type="Gene3D" id="3.40.640.10">
    <property type="entry name" value="Type I PLP-dependent aspartate aminotransferase-like (Major domain)"/>
    <property type="match status" value="1"/>
</dbReference>
<dbReference type="SUPFAM" id="SSF53383">
    <property type="entry name" value="PLP-dependent transferases"/>
    <property type="match status" value="1"/>
</dbReference>
<dbReference type="InterPro" id="IPR015421">
    <property type="entry name" value="PyrdxlP-dep_Trfase_major"/>
</dbReference>
<keyword evidence="5" id="KW-1185">Reference proteome</keyword>
<dbReference type="CDD" id="cd00609">
    <property type="entry name" value="AAT_like"/>
    <property type="match status" value="1"/>
</dbReference>
<gene>
    <name evidence="4" type="ORF">EJ03DRAFT_290322</name>
</gene>
<evidence type="ECO:0000313" key="4">
    <source>
        <dbReference type="EMBL" id="KAF2771145.1"/>
    </source>
</evidence>
<dbReference type="Pfam" id="PF00155">
    <property type="entry name" value="Aminotran_1_2"/>
    <property type="match status" value="1"/>
</dbReference>
<dbReference type="InterPro" id="IPR004839">
    <property type="entry name" value="Aminotransferase_I/II_large"/>
</dbReference>
<dbReference type="Proteomes" id="UP000799436">
    <property type="component" value="Unassembled WGS sequence"/>
</dbReference>
<evidence type="ECO:0000259" key="3">
    <source>
        <dbReference type="Pfam" id="PF00155"/>
    </source>
</evidence>
<dbReference type="InterPro" id="IPR015422">
    <property type="entry name" value="PyrdxlP-dep_Trfase_small"/>
</dbReference>
<comment type="similarity">
    <text evidence="1">Belongs to the class-I pyridoxal-phosphate-dependent aminotransferase family.</text>
</comment>
<keyword evidence="2" id="KW-0663">Pyridoxal phosphate</keyword>
<dbReference type="EMBL" id="ML995821">
    <property type="protein sequence ID" value="KAF2771145.1"/>
    <property type="molecule type" value="Genomic_DNA"/>
</dbReference>
<evidence type="ECO:0000256" key="2">
    <source>
        <dbReference type="ARBA" id="ARBA00022898"/>
    </source>
</evidence>
<dbReference type="Gene3D" id="3.90.1150.10">
    <property type="entry name" value="Aspartate Aminotransferase, domain 1"/>
    <property type="match status" value="1"/>
</dbReference>
<name>A0A6G1LE56_9PEZI</name>
<dbReference type="GO" id="GO:0030170">
    <property type="term" value="F:pyridoxal phosphate binding"/>
    <property type="evidence" value="ECO:0007669"/>
    <property type="project" value="InterPro"/>
</dbReference>
<protein>
    <submittedName>
        <fullName evidence="4">PLP-dependent transferase</fullName>
    </submittedName>
</protein>
<feature type="domain" description="Aminotransferase class I/classII large" evidence="3">
    <location>
        <begin position="44"/>
        <end position="387"/>
    </location>
</feature>
<dbReference type="PROSITE" id="PS00105">
    <property type="entry name" value="AA_TRANSFER_CLASS_1"/>
    <property type="match status" value="1"/>
</dbReference>
<dbReference type="AlphaFoldDB" id="A0A6G1LE56"/>
<dbReference type="GO" id="GO:0016740">
    <property type="term" value="F:transferase activity"/>
    <property type="evidence" value="ECO:0007669"/>
    <property type="project" value="UniProtKB-KW"/>
</dbReference>
<dbReference type="InterPro" id="IPR015424">
    <property type="entry name" value="PyrdxlP-dep_Trfase"/>
</dbReference>
<accession>A0A6G1LE56</accession>
<dbReference type="OrthoDB" id="7042322at2759"/>
<dbReference type="PANTHER" id="PTHR43510">
    <property type="entry name" value="AMINOTRANSFERASE FUNCTION, HYPOTHETICAL (EUROFUNG)"/>
    <property type="match status" value="1"/>
</dbReference>
<evidence type="ECO:0000313" key="5">
    <source>
        <dbReference type="Proteomes" id="UP000799436"/>
    </source>
</evidence>
<dbReference type="PANTHER" id="PTHR43510:SF1">
    <property type="entry name" value="AMINOTRANSFERASE FUNCTION, HYPOTHETICAL (EUROFUNG)"/>
    <property type="match status" value="1"/>
</dbReference>
<sequence length="409" mass="45297">MAPPPPFAVEQWMDKYETTAKYNIAETCCASVSIGELLSLSENKSHTAQTILDTSAVQNYGNIRGNLTLRERLSKLYSSKVGTPLPVDNILIQPGAIAANFLVFYALLKPGDHVICHYPTYQQLYSVPASLGAEVDLWKSDPTNKWLPDFEKLKAMIKPNTRLIILNNPQNPTGQILPKPLLKQITDLASSNSISILSDEVYRPLFHGISPVDEDFPPSILSLGYRNTIVTGSMSKAYSLAGIRVGWAASRNAEIVEQLTSARDYTTISVSVLDQAVASFALSQDCLHSLLGRNIALAKTNLELLERFIIKHDESCSWPAKPVAGTTAFVKFERDGKAVNARAFCEQLQAMTGVVFLPGHCFEAERGKGEWEGYVRIGFVNRTEVVREGLEELRKFMRREFDDVPLAGE</sequence>